<dbReference type="NCBIfam" id="TIGR02595">
    <property type="entry name" value="PEP_CTERM"/>
    <property type="match status" value="1"/>
</dbReference>
<dbReference type="EMBL" id="CP019791">
    <property type="protein sequence ID" value="AQT68184.1"/>
    <property type="molecule type" value="Genomic_DNA"/>
</dbReference>
<evidence type="ECO:0000256" key="1">
    <source>
        <dbReference type="SAM" id="SignalP"/>
    </source>
</evidence>
<dbReference type="Proteomes" id="UP000189674">
    <property type="component" value="Chromosome"/>
</dbReference>
<dbReference type="STRING" id="1936003.STSP2_01339"/>
<dbReference type="OrthoDB" id="9757536at2"/>
<dbReference type="SUPFAM" id="SSF49899">
    <property type="entry name" value="Concanavalin A-like lectins/glucanases"/>
    <property type="match status" value="1"/>
</dbReference>
<sequence precursor="true">MMNRKLLLIGLAMMACLIGTSNAMPILDSQNFDWKYEMDVQPNNQDLNNSGSDDFWDGGALTVSNGVAIGTGDDTYFRTDYGGSIWRDEITGAAFTIEFSVQILETGEEGTAGTMGMYARNLETGGGPYLNVARSGQTLINTQATLDLGSQDNTDGQHVFRVAREGDGSVWVYRDGVMLNPNGQPIVGDLSVFNNDIFQIGDIWSTGHSGDYEIDYVRLTDGAYAPVPEPATMLLLGLGGMLTLRKKK</sequence>
<dbReference type="InterPro" id="IPR013320">
    <property type="entry name" value="ConA-like_dom_sf"/>
</dbReference>
<name>A0A1U9NKC2_9BACT</name>
<dbReference type="Pfam" id="PF07589">
    <property type="entry name" value="PEP-CTERM"/>
    <property type="match status" value="1"/>
</dbReference>
<keyword evidence="1" id="KW-0732">Signal</keyword>
<feature type="domain" description="Ice-binding protein C-terminal" evidence="2">
    <location>
        <begin position="226"/>
        <end position="245"/>
    </location>
</feature>
<evidence type="ECO:0000313" key="3">
    <source>
        <dbReference type="EMBL" id="AQT68184.1"/>
    </source>
</evidence>
<keyword evidence="4" id="KW-1185">Reference proteome</keyword>
<organism evidence="3 4">
    <name type="scientific">Anaerohalosphaera lusitana</name>
    <dbReference type="NCBI Taxonomy" id="1936003"/>
    <lineage>
        <taxon>Bacteria</taxon>
        <taxon>Pseudomonadati</taxon>
        <taxon>Planctomycetota</taxon>
        <taxon>Phycisphaerae</taxon>
        <taxon>Sedimentisphaerales</taxon>
        <taxon>Anaerohalosphaeraceae</taxon>
        <taxon>Anaerohalosphaera</taxon>
    </lineage>
</organism>
<protein>
    <recommendedName>
        <fullName evidence="2">Ice-binding protein C-terminal domain-containing protein</fullName>
    </recommendedName>
</protein>
<proteinExistence type="predicted"/>
<dbReference type="AlphaFoldDB" id="A0A1U9NKC2"/>
<reference evidence="4" key="1">
    <citation type="submission" date="2017-02" db="EMBL/GenBank/DDBJ databases">
        <title>Comparative genomics and description of representatives of a novel lineage of planctomycetes thriving in anoxic sediments.</title>
        <authorList>
            <person name="Spring S."/>
            <person name="Bunk B."/>
            <person name="Sproer C."/>
        </authorList>
    </citation>
    <scope>NUCLEOTIDE SEQUENCE [LARGE SCALE GENOMIC DNA]</scope>
    <source>
        <strain evidence="4">ST-NAGAB-D1</strain>
    </source>
</reference>
<evidence type="ECO:0000313" key="4">
    <source>
        <dbReference type="Proteomes" id="UP000189674"/>
    </source>
</evidence>
<dbReference type="KEGG" id="alus:STSP2_01339"/>
<accession>A0A1U9NKC2</accession>
<evidence type="ECO:0000259" key="2">
    <source>
        <dbReference type="Pfam" id="PF07589"/>
    </source>
</evidence>
<feature type="signal peptide" evidence="1">
    <location>
        <begin position="1"/>
        <end position="23"/>
    </location>
</feature>
<feature type="chain" id="PRO_5012730660" description="Ice-binding protein C-terminal domain-containing protein" evidence="1">
    <location>
        <begin position="24"/>
        <end position="248"/>
    </location>
</feature>
<dbReference type="RefSeq" id="WP_146660955.1">
    <property type="nucleotide sequence ID" value="NZ_CP019791.1"/>
</dbReference>
<dbReference type="InterPro" id="IPR013424">
    <property type="entry name" value="Ice-binding_C"/>
</dbReference>
<dbReference type="PROSITE" id="PS51257">
    <property type="entry name" value="PROKAR_LIPOPROTEIN"/>
    <property type="match status" value="1"/>
</dbReference>
<gene>
    <name evidence="3" type="ORF">STSP2_01339</name>
</gene>